<dbReference type="Pfam" id="PF02163">
    <property type="entry name" value="Peptidase_M50"/>
    <property type="match status" value="1"/>
</dbReference>
<feature type="transmembrane region" description="Helical" evidence="5">
    <location>
        <begin position="95"/>
        <end position="116"/>
    </location>
</feature>
<evidence type="ECO:0000256" key="5">
    <source>
        <dbReference type="SAM" id="Phobius"/>
    </source>
</evidence>
<evidence type="ECO:0000259" key="6">
    <source>
        <dbReference type="Pfam" id="PF02163"/>
    </source>
</evidence>
<evidence type="ECO:0000313" key="8">
    <source>
        <dbReference type="Proteomes" id="UP001596328"/>
    </source>
</evidence>
<comment type="subcellular location">
    <subcellularLocation>
        <location evidence="1">Membrane</location>
        <topology evidence="1">Multi-pass membrane protein</topology>
    </subcellularLocation>
</comment>
<keyword evidence="4 5" id="KW-0472">Membrane</keyword>
<dbReference type="GO" id="GO:0008233">
    <property type="term" value="F:peptidase activity"/>
    <property type="evidence" value="ECO:0007669"/>
    <property type="project" value="UniProtKB-KW"/>
</dbReference>
<accession>A0ABD5S3V1</accession>
<feature type="domain" description="Peptidase M50" evidence="6">
    <location>
        <begin position="122"/>
        <end position="208"/>
    </location>
</feature>
<organism evidence="7 8">
    <name type="scientific">Halobium palmae</name>
    <dbReference type="NCBI Taxonomy" id="1776492"/>
    <lineage>
        <taxon>Archaea</taxon>
        <taxon>Methanobacteriati</taxon>
        <taxon>Methanobacteriota</taxon>
        <taxon>Stenosarchaea group</taxon>
        <taxon>Halobacteria</taxon>
        <taxon>Halobacteriales</taxon>
        <taxon>Haloferacaceae</taxon>
        <taxon>Halobium</taxon>
    </lineage>
</organism>
<dbReference type="AlphaFoldDB" id="A0ABD5S3V1"/>
<keyword evidence="8" id="KW-1185">Reference proteome</keyword>
<gene>
    <name evidence="7" type="ORF">ACFQE1_18365</name>
</gene>
<keyword evidence="7" id="KW-0378">Hydrolase</keyword>
<keyword evidence="3 5" id="KW-1133">Transmembrane helix</keyword>
<evidence type="ECO:0000256" key="2">
    <source>
        <dbReference type="ARBA" id="ARBA00022692"/>
    </source>
</evidence>
<comment type="caution">
    <text evidence="7">The sequence shown here is derived from an EMBL/GenBank/DDBJ whole genome shotgun (WGS) entry which is preliminary data.</text>
</comment>
<keyword evidence="7" id="KW-0645">Protease</keyword>
<evidence type="ECO:0000256" key="4">
    <source>
        <dbReference type="ARBA" id="ARBA00023136"/>
    </source>
</evidence>
<evidence type="ECO:0000256" key="1">
    <source>
        <dbReference type="ARBA" id="ARBA00004141"/>
    </source>
</evidence>
<evidence type="ECO:0000256" key="3">
    <source>
        <dbReference type="ARBA" id="ARBA00022989"/>
    </source>
</evidence>
<reference evidence="7 8" key="1">
    <citation type="journal article" date="2019" name="Int. J. Syst. Evol. Microbiol.">
        <title>The Global Catalogue of Microorganisms (GCM) 10K type strain sequencing project: providing services to taxonomists for standard genome sequencing and annotation.</title>
        <authorList>
            <consortium name="The Broad Institute Genomics Platform"/>
            <consortium name="The Broad Institute Genome Sequencing Center for Infectious Disease"/>
            <person name="Wu L."/>
            <person name="Ma J."/>
        </authorList>
    </citation>
    <scope>NUCLEOTIDE SEQUENCE [LARGE SCALE GENOMIC DNA]</scope>
    <source>
        <strain evidence="7 8">NBRC 111368</strain>
    </source>
</reference>
<keyword evidence="2 5" id="KW-0812">Transmembrane</keyword>
<feature type="transmembrane region" description="Helical" evidence="5">
    <location>
        <begin position="195"/>
        <end position="218"/>
    </location>
</feature>
<feature type="transmembrane region" description="Helical" evidence="5">
    <location>
        <begin position="128"/>
        <end position="152"/>
    </location>
</feature>
<sequence length="224" mass="23520">GRRVLNDGDLGRAISNTEAGQNVSVVGYVDGDRRVWNVTVGEGPVFGISGTFDGTSGLVLDDFGLQRYPAGVYLELLGGDGGPGSQFPMGVADGFLQLVVIALLLPLASVTMGLPYNFPGFTGEVANFYAVSGPLGALGAGPLFFLANLLFWTAWINLQLGLFNCIPGYPLDGGRMLRMGVESVVSRLPVSDRYAMVRTITTSIGLTMLVSLLVLLFGPQVLGG</sequence>
<name>A0ABD5S3V1_9EURY</name>
<dbReference type="InterPro" id="IPR008915">
    <property type="entry name" value="Peptidase_M50"/>
</dbReference>
<dbReference type="GO" id="GO:0006508">
    <property type="term" value="P:proteolysis"/>
    <property type="evidence" value="ECO:0007669"/>
    <property type="project" value="UniProtKB-KW"/>
</dbReference>
<proteinExistence type="predicted"/>
<dbReference type="GO" id="GO:0016020">
    <property type="term" value="C:membrane"/>
    <property type="evidence" value="ECO:0007669"/>
    <property type="project" value="UniProtKB-SubCell"/>
</dbReference>
<dbReference type="EMBL" id="JBHSWU010001011">
    <property type="protein sequence ID" value="MFC6726291.1"/>
    <property type="molecule type" value="Genomic_DNA"/>
</dbReference>
<evidence type="ECO:0000313" key="7">
    <source>
        <dbReference type="EMBL" id="MFC6726291.1"/>
    </source>
</evidence>
<protein>
    <submittedName>
        <fullName evidence="7">Site-2 protease family protein</fullName>
    </submittedName>
</protein>
<dbReference type="Proteomes" id="UP001596328">
    <property type="component" value="Unassembled WGS sequence"/>
</dbReference>
<feature type="non-terminal residue" evidence="7">
    <location>
        <position position="1"/>
    </location>
</feature>